<evidence type="ECO:0000256" key="9">
    <source>
        <dbReference type="ARBA" id="ARBA00022840"/>
    </source>
</evidence>
<dbReference type="SMART" id="SM00304">
    <property type="entry name" value="HAMP"/>
    <property type="match status" value="1"/>
</dbReference>
<reference evidence="13 14" key="1">
    <citation type="submission" date="2006-02" db="EMBL/GenBank/DDBJ databases">
        <authorList>
            <person name="Pinhassi J."/>
            <person name="Pedros-Alio C."/>
            <person name="Ferriera S."/>
            <person name="Johnson J."/>
            <person name="Kravitz S."/>
            <person name="Halpern A."/>
            <person name="Remington K."/>
            <person name="Beeson K."/>
            <person name="Tran B."/>
            <person name="Rogers Y.-H."/>
            <person name="Friedman R."/>
            <person name="Venter J.C."/>
        </authorList>
    </citation>
    <scope>NUCLEOTIDE SEQUENCE [LARGE SCALE GENOMIC DNA]</scope>
    <source>
        <strain evidence="13 14">MED297</strain>
    </source>
</reference>
<evidence type="ECO:0000256" key="7">
    <source>
        <dbReference type="ARBA" id="ARBA00022741"/>
    </source>
</evidence>
<dbReference type="PROSITE" id="PS50109">
    <property type="entry name" value="HIS_KIN"/>
    <property type="match status" value="1"/>
</dbReference>
<dbReference type="SMART" id="SM00388">
    <property type="entry name" value="HisKA"/>
    <property type="match status" value="1"/>
</dbReference>
<dbReference type="EMBL" id="AAOE01000001">
    <property type="protein sequence ID" value="EAR11270.1"/>
    <property type="molecule type" value="Genomic_DNA"/>
</dbReference>
<feature type="transmembrane region" description="Helical" evidence="10">
    <location>
        <begin position="220"/>
        <end position="239"/>
    </location>
</feature>
<dbReference type="InterPro" id="IPR036890">
    <property type="entry name" value="HATPase_C_sf"/>
</dbReference>
<comment type="catalytic activity">
    <reaction evidence="1">
        <text>ATP + protein L-histidine = ADP + protein N-phospho-L-histidine.</text>
        <dbReference type="EC" id="2.7.13.3"/>
    </reaction>
</comment>
<dbReference type="InterPro" id="IPR036097">
    <property type="entry name" value="HisK_dim/P_sf"/>
</dbReference>
<dbReference type="SMART" id="SM00387">
    <property type="entry name" value="HATPase_c"/>
    <property type="match status" value="1"/>
</dbReference>
<dbReference type="AlphaFoldDB" id="A4B9G9"/>
<evidence type="ECO:0000256" key="1">
    <source>
        <dbReference type="ARBA" id="ARBA00000085"/>
    </source>
</evidence>
<evidence type="ECO:0000259" key="12">
    <source>
        <dbReference type="PROSITE" id="PS50885"/>
    </source>
</evidence>
<dbReference type="CDD" id="cd00082">
    <property type="entry name" value="HisKA"/>
    <property type="match status" value="1"/>
</dbReference>
<dbReference type="InterPro" id="IPR003661">
    <property type="entry name" value="HisK_dim/P_dom"/>
</dbReference>
<keyword evidence="8 13" id="KW-0418">Kinase</keyword>
<evidence type="ECO:0000256" key="8">
    <source>
        <dbReference type="ARBA" id="ARBA00022777"/>
    </source>
</evidence>
<evidence type="ECO:0000256" key="4">
    <source>
        <dbReference type="ARBA" id="ARBA00022475"/>
    </source>
</evidence>
<feature type="domain" description="HAMP" evidence="12">
    <location>
        <begin position="240"/>
        <end position="292"/>
    </location>
</feature>
<dbReference type="EC" id="2.7.13.3" evidence="3"/>
<dbReference type="GO" id="GO:0005524">
    <property type="term" value="F:ATP binding"/>
    <property type="evidence" value="ECO:0007669"/>
    <property type="project" value="UniProtKB-KW"/>
</dbReference>
<dbReference type="GO" id="GO:0000155">
    <property type="term" value="F:phosphorelay sensor kinase activity"/>
    <property type="evidence" value="ECO:0007669"/>
    <property type="project" value="InterPro"/>
</dbReference>
<keyword evidence="10" id="KW-1133">Transmembrane helix</keyword>
<organism evidence="13 14">
    <name type="scientific">Reinekea blandensis MED297</name>
    <dbReference type="NCBI Taxonomy" id="314283"/>
    <lineage>
        <taxon>Bacteria</taxon>
        <taxon>Pseudomonadati</taxon>
        <taxon>Pseudomonadota</taxon>
        <taxon>Gammaproteobacteria</taxon>
        <taxon>Oceanospirillales</taxon>
        <taxon>Saccharospirillaceae</taxon>
        <taxon>Reinekea</taxon>
    </lineage>
</organism>
<evidence type="ECO:0000259" key="11">
    <source>
        <dbReference type="PROSITE" id="PS50109"/>
    </source>
</evidence>
<dbReference type="InterPro" id="IPR050980">
    <property type="entry name" value="2C_sensor_his_kinase"/>
</dbReference>
<dbReference type="HOGENOM" id="CLU_000445_89_27_6"/>
<dbReference type="PROSITE" id="PS50885">
    <property type="entry name" value="HAMP"/>
    <property type="match status" value="1"/>
</dbReference>
<sequence length="507" mass="57458">MNQLFTRLYLTFFASLLAVLALAALSVYLLADTRLQRFATTRLQPISELLQSSWSEQSPQQVDNWLALISDLTGVRWRITDPLENTDNVELDQIRLTDTRVTSRIRLDTQTAITADISDWQSLEQGYAWLFLDAISRESADRREARFITLRHQSPWPVERVTLGNDDLSALSRRRLSAGQSVRVEWQSSHQAALYLPAGDNRAIRFGPIPPYRFLSVTQWLIMIGASLAMLSLFFLAWVRPLDRRFRHLFDAVDRVSTTPDSVRLPTEASDELGLLARHVERMALGLIDQVEQNRQLNQAVSHDLKTPLARLRFSLELLDLPDDNPYRQNMNRDIEQLVQLTEELLLFHQLGSPEATPAPMDLTALTTERLVSFDSQGEITSELPKAPLSATIQPRHWTRLIDNLLSNAVQYGRGRVHLRLATSENGVRLSVEDNGPGMTAQQFEQLKEPFKRLDHHRNLNQQNHGLGLALVSAIAEHYHASFHYQTSPLGGATMIIDFPAACVPAL</sequence>
<proteinExistence type="predicted"/>
<dbReference type="RefSeq" id="WP_008044812.1">
    <property type="nucleotide sequence ID" value="NZ_CH724151.1"/>
</dbReference>
<dbReference type="PRINTS" id="PR00344">
    <property type="entry name" value="BCTRLSENSOR"/>
</dbReference>
<dbReference type="PANTHER" id="PTHR44936">
    <property type="entry name" value="SENSOR PROTEIN CREC"/>
    <property type="match status" value="1"/>
</dbReference>
<dbReference type="Proteomes" id="UP000005953">
    <property type="component" value="Unassembled WGS sequence"/>
</dbReference>
<evidence type="ECO:0000256" key="5">
    <source>
        <dbReference type="ARBA" id="ARBA00022553"/>
    </source>
</evidence>
<keyword evidence="14" id="KW-1185">Reference proteome</keyword>
<dbReference type="OrthoDB" id="9804645at2"/>
<accession>A4B9G9</accession>
<keyword evidence="9" id="KW-0067">ATP-binding</keyword>
<keyword evidence="6" id="KW-0808">Transferase</keyword>
<protein>
    <recommendedName>
        <fullName evidence="3">histidine kinase</fullName>
        <ecNumber evidence="3">2.7.13.3</ecNumber>
    </recommendedName>
</protein>
<name>A4B9G9_9GAMM</name>
<evidence type="ECO:0000256" key="6">
    <source>
        <dbReference type="ARBA" id="ARBA00022679"/>
    </source>
</evidence>
<dbReference type="Pfam" id="PF00512">
    <property type="entry name" value="HisKA"/>
    <property type="match status" value="1"/>
</dbReference>
<dbReference type="Pfam" id="PF02518">
    <property type="entry name" value="HATPase_c"/>
    <property type="match status" value="1"/>
</dbReference>
<evidence type="ECO:0000256" key="2">
    <source>
        <dbReference type="ARBA" id="ARBA00004651"/>
    </source>
</evidence>
<comment type="caution">
    <text evidence="13">The sequence shown here is derived from an EMBL/GenBank/DDBJ whole genome shotgun (WGS) entry which is preliminary data.</text>
</comment>
<dbReference type="SUPFAM" id="SSF55874">
    <property type="entry name" value="ATPase domain of HSP90 chaperone/DNA topoisomerase II/histidine kinase"/>
    <property type="match status" value="1"/>
</dbReference>
<dbReference type="STRING" id="314283.MED297_20322"/>
<dbReference type="CDD" id="cd06225">
    <property type="entry name" value="HAMP"/>
    <property type="match status" value="1"/>
</dbReference>
<keyword evidence="10" id="KW-0472">Membrane</keyword>
<dbReference type="InterPro" id="IPR005467">
    <property type="entry name" value="His_kinase_dom"/>
</dbReference>
<evidence type="ECO:0000313" key="13">
    <source>
        <dbReference type="EMBL" id="EAR11270.1"/>
    </source>
</evidence>
<keyword evidence="4" id="KW-1003">Cell membrane</keyword>
<gene>
    <name evidence="13" type="ORF">MED297_20322</name>
</gene>
<feature type="domain" description="Histidine kinase" evidence="11">
    <location>
        <begin position="300"/>
        <end position="503"/>
    </location>
</feature>
<dbReference type="PANTHER" id="PTHR44936:SF10">
    <property type="entry name" value="SENSOR PROTEIN RSTB"/>
    <property type="match status" value="1"/>
</dbReference>
<dbReference type="InterPro" id="IPR003594">
    <property type="entry name" value="HATPase_dom"/>
</dbReference>
<keyword evidence="5" id="KW-0597">Phosphoprotein</keyword>
<evidence type="ECO:0000256" key="10">
    <source>
        <dbReference type="SAM" id="Phobius"/>
    </source>
</evidence>
<keyword evidence="7" id="KW-0547">Nucleotide-binding</keyword>
<keyword evidence="10" id="KW-0812">Transmembrane</keyword>
<dbReference type="GO" id="GO:0005886">
    <property type="term" value="C:plasma membrane"/>
    <property type="evidence" value="ECO:0007669"/>
    <property type="project" value="UniProtKB-SubCell"/>
</dbReference>
<evidence type="ECO:0000256" key="3">
    <source>
        <dbReference type="ARBA" id="ARBA00012438"/>
    </source>
</evidence>
<dbReference type="Gene3D" id="1.10.287.130">
    <property type="match status" value="1"/>
</dbReference>
<comment type="subcellular location">
    <subcellularLocation>
        <location evidence="2">Cell membrane</location>
        <topology evidence="2">Multi-pass membrane protein</topology>
    </subcellularLocation>
</comment>
<dbReference type="InterPro" id="IPR004358">
    <property type="entry name" value="Sig_transdc_His_kin-like_C"/>
</dbReference>
<dbReference type="Gene3D" id="3.30.565.10">
    <property type="entry name" value="Histidine kinase-like ATPase, C-terminal domain"/>
    <property type="match status" value="1"/>
</dbReference>
<dbReference type="InterPro" id="IPR003660">
    <property type="entry name" value="HAMP_dom"/>
</dbReference>
<dbReference type="SUPFAM" id="SSF158472">
    <property type="entry name" value="HAMP domain-like"/>
    <property type="match status" value="1"/>
</dbReference>
<evidence type="ECO:0000313" key="14">
    <source>
        <dbReference type="Proteomes" id="UP000005953"/>
    </source>
</evidence>
<dbReference type="SUPFAM" id="SSF47384">
    <property type="entry name" value="Homodimeric domain of signal transducing histidine kinase"/>
    <property type="match status" value="1"/>
</dbReference>